<gene>
    <name evidence="2" type="ORF">DR999_PMT10186</name>
</gene>
<dbReference type="EMBL" id="QXTE01000090">
    <property type="protein sequence ID" value="TFK07019.1"/>
    <property type="molecule type" value="Genomic_DNA"/>
</dbReference>
<protein>
    <submittedName>
        <fullName evidence="2">DNA nucleotidylexotransferase</fullName>
    </submittedName>
</protein>
<sequence length="117" mass="12244">MPAVVKGPDSILGVATGLSGGGPKGQFTQGPPKMADGCVSGVVTWRHSVLGAAVTSAGKDSPPQVPVAPLASLRWPEATHQAEHREVGLASGGWRGPELRERQDWEQPPGYMWDTPP</sequence>
<evidence type="ECO:0000313" key="2">
    <source>
        <dbReference type="EMBL" id="TFK07019.1"/>
    </source>
</evidence>
<keyword evidence="2" id="KW-0808">Transferase</keyword>
<comment type="caution">
    <text evidence="2">The sequence shown here is derived from an EMBL/GenBank/DDBJ whole genome shotgun (WGS) entry which is preliminary data.</text>
</comment>
<evidence type="ECO:0000313" key="3">
    <source>
        <dbReference type="Proteomes" id="UP000297703"/>
    </source>
</evidence>
<proteinExistence type="predicted"/>
<accession>A0A4D9E928</accession>
<keyword evidence="3" id="KW-1185">Reference proteome</keyword>
<reference evidence="2 3" key="1">
    <citation type="submission" date="2019-04" db="EMBL/GenBank/DDBJ databases">
        <title>Draft genome of the big-headed turtle Platysternon megacephalum.</title>
        <authorList>
            <person name="Gong S."/>
        </authorList>
    </citation>
    <scope>NUCLEOTIDE SEQUENCE [LARGE SCALE GENOMIC DNA]</scope>
    <source>
        <strain evidence="2">DO16091913</strain>
        <tissue evidence="2">Muscle</tissue>
    </source>
</reference>
<reference evidence="2 3" key="2">
    <citation type="submission" date="2019-04" db="EMBL/GenBank/DDBJ databases">
        <title>The genome sequence of big-headed turtle.</title>
        <authorList>
            <person name="Gong S."/>
        </authorList>
    </citation>
    <scope>NUCLEOTIDE SEQUENCE [LARGE SCALE GENOMIC DNA]</scope>
    <source>
        <strain evidence="2">DO16091913</strain>
        <tissue evidence="2">Muscle</tissue>
    </source>
</reference>
<name>A0A4D9E928_9SAUR</name>
<evidence type="ECO:0000256" key="1">
    <source>
        <dbReference type="SAM" id="MobiDB-lite"/>
    </source>
</evidence>
<organism evidence="2 3">
    <name type="scientific">Platysternon megacephalum</name>
    <name type="common">big-headed turtle</name>
    <dbReference type="NCBI Taxonomy" id="55544"/>
    <lineage>
        <taxon>Eukaryota</taxon>
        <taxon>Metazoa</taxon>
        <taxon>Chordata</taxon>
        <taxon>Craniata</taxon>
        <taxon>Vertebrata</taxon>
        <taxon>Euteleostomi</taxon>
        <taxon>Archelosauria</taxon>
        <taxon>Testudinata</taxon>
        <taxon>Testudines</taxon>
        <taxon>Cryptodira</taxon>
        <taxon>Durocryptodira</taxon>
        <taxon>Testudinoidea</taxon>
        <taxon>Platysternidae</taxon>
        <taxon>Platysternon</taxon>
    </lineage>
</organism>
<dbReference type="Proteomes" id="UP000297703">
    <property type="component" value="Unassembled WGS sequence"/>
</dbReference>
<dbReference type="GO" id="GO:0016740">
    <property type="term" value="F:transferase activity"/>
    <property type="evidence" value="ECO:0007669"/>
    <property type="project" value="UniProtKB-KW"/>
</dbReference>
<dbReference type="AlphaFoldDB" id="A0A4D9E928"/>
<feature type="region of interest" description="Disordered" evidence="1">
    <location>
        <begin position="79"/>
        <end position="117"/>
    </location>
</feature>